<comment type="caution">
    <text evidence="1">The sequence shown here is derived from an EMBL/GenBank/DDBJ whole genome shotgun (WGS) entry which is preliminary data.</text>
</comment>
<evidence type="ECO:0000313" key="1">
    <source>
        <dbReference type="EMBL" id="KAK3059747.1"/>
    </source>
</evidence>
<accession>A0ACC3CZV8</accession>
<proteinExistence type="predicted"/>
<organism evidence="1 2">
    <name type="scientific">Coniosporium uncinatum</name>
    <dbReference type="NCBI Taxonomy" id="93489"/>
    <lineage>
        <taxon>Eukaryota</taxon>
        <taxon>Fungi</taxon>
        <taxon>Dikarya</taxon>
        <taxon>Ascomycota</taxon>
        <taxon>Pezizomycotina</taxon>
        <taxon>Dothideomycetes</taxon>
        <taxon>Dothideomycetes incertae sedis</taxon>
        <taxon>Coniosporium</taxon>
    </lineage>
</organism>
<keyword evidence="2" id="KW-1185">Reference proteome</keyword>
<dbReference type="EMBL" id="JAWDJW010009139">
    <property type="protein sequence ID" value="KAK3059747.1"/>
    <property type="molecule type" value="Genomic_DNA"/>
</dbReference>
<protein>
    <submittedName>
        <fullName evidence="1">Uncharacterized protein</fullName>
    </submittedName>
</protein>
<evidence type="ECO:0000313" key="2">
    <source>
        <dbReference type="Proteomes" id="UP001186974"/>
    </source>
</evidence>
<name>A0ACC3CZV8_9PEZI</name>
<gene>
    <name evidence="1" type="ORF">LTS18_010138</name>
</gene>
<reference evidence="1" key="1">
    <citation type="submission" date="2024-09" db="EMBL/GenBank/DDBJ databases">
        <title>Black Yeasts Isolated from many extreme environments.</title>
        <authorList>
            <person name="Coleine C."/>
            <person name="Stajich J.E."/>
            <person name="Selbmann L."/>
        </authorList>
    </citation>
    <scope>NUCLEOTIDE SEQUENCE</scope>
    <source>
        <strain evidence="1">CCFEE 5737</strain>
    </source>
</reference>
<sequence>MRFIRSGVCRGLDLGGNDLDGRINSLSEALMPNCPLWALSLADCNLTPQSIKPLFPAIARLVDFRFLDLSHNRQLFAQQPSILQVMRQYLPRLPILKRMHLVDVGMSPAQAIGLAEVLAEMPYMAHLNILENPQLSALASARDEASQEEACALYASLMAACRISKSIICIDIDVPSPDNSEVVKALAKQVVAYCLRNMERFTASEAPEVSEAVAAITGGQGSATKEVDVPDVLMHLVGHLDGYRENHDHDPPAPDNDYIVGGTGVVKALNYCLSEKASDLKRNSLSMPPSGTGTPRTRQVDQNHGAKAKHMSRSLLSSARKIRSRLQPALAREAQTGDEMAYSESSFHRCKIYTNACLLERLIFLDDTLKGMIARFEDEYPECRLPHEQPSELSLTDNESTSSSPSNSLLSNRSHLPTDPSSTTDVDSTRTVESDEEFEKRPRLHSRQASDVSLASRALSQEEGRMHRLGQRVRREVLRPQTEDYAHGTTGNEEPEPSHISALRQKLEALSGTEFKDKVDREGLEETFRSIKLNEDELRRLEKEDPEEFRAFRDAQLAAQANAALKLDDDALSKR</sequence>
<dbReference type="Proteomes" id="UP001186974">
    <property type="component" value="Unassembled WGS sequence"/>
</dbReference>